<dbReference type="Proteomes" id="UP000003081">
    <property type="component" value="Unassembled WGS sequence"/>
</dbReference>
<accession>C4IEV9</accession>
<dbReference type="AlphaFoldDB" id="C4IEV9"/>
<protein>
    <recommendedName>
        <fullName evidence="3">CHAT domain-containing protein</fullName>
    </recommendedName>
</protein>
<sequence length="242" mass="27654">MIKIGKQYSAIEIIYEEVTSIEDFNQVLSENANIDIVLISSHGTYENNIAGLCIGNEVLVYDDQINCEIPGVVLLSACHVSPRGKNVISIVDTLIRKGACVVLGTCIPVQVDRNALLMKRLILNIVFTLKKESGFKNLSELWSFVSTSNAFDDIIHSNKFLIRWIEDERNRGRDIEKEFKLRSEMKITNINIYEDILKVLCDIATDDKMKNNLNKLIKTEDYFPESLFYCIYGFPENIIFDI</sequence>
<gene>
    <name evidence="1" type="ORF">CLP_3935</name>
</gene>
<dbReference type="RefSeq" id="WP_003411006.1">
    <property type="nucleotide sequence ID" value="NZ_ACOM01000004.1"/>
</dbReference>
<proteinExistence type="predicted"/>
<reference evidence="1 2" key="1">
    <citation type="submission" date="2009-08" db="EMBL/GenBank/DDBJ databases">
        <authorList>
            <person name="Shrivastava S."/>
            <person name="Brinkac L.B."/>
            <person name="Brown J.L."/>
            <person name="Bruce D.B."/>
            <person name="Detter C."/>
            <person name="Green L.D."/>
            <person name="Munk C.A."/>
            <person name="Rogers Y.C."/>
            <person name="Tapia R."/>
            <person name="Sims D.R."/>
            <person name="Smith L.A."/>
            <person name="Smith T.J."/>
            <person name="Sutton G."/>
            <person name="Brettin T."/>
        </authorList>
    </citation>
    <scope>NUCLEOTIDE SEQUENCE [LARGE SCALE GENOMIC DNA]</scope>
    <source>
        <strain evidence="2">E4 str. BoNT E BL5262</strain>
    </source>
</reference>
<organism evidence="1 2">
    <name type="scientific">Clostridium butyricum E4 str. BoNT E BL5262</name>
    <dbReference type="NCBI Taxonomy" id="632245"/>
    <lineage>
        <taxon>Bacteria</taxon>
        <taxon>Bacillati</taxon>
        <taxon>Bacillota</taxon>
        <taxon>Clostridia</taxon>
        <taxon>Eubacteriales</taxon>
        <taxon>Clostridiaceae</taxon>
        <taxon>Clostridium</taxon>
    </lineage>
</organism>
<name>C4IEV9_CLOBU</name>
<evidence type="ECO:0000313" key="1">
    <source>
        <dbReference type="EMBL" id="EEP55710.1"/>
    </source>
</evidence>
<keyword evidence="2" id="KW-1185">Reference proteome</keyword>
<dbReference type="EMBL" id="ACOM01000004">
    <property type="protein sequence ID" value="EEP55710.1"/>
    <property type="molecule type" value="Genomic_DNA"/>
</dbReference>
<evidence type="ECO:0000313" key="2">
    <source>
        <dbReference type="Proteomes" id="UP000003081"/>
    </source>
</evidence>
<dbReference type="HOGENOM" id="CLU_1145617_0_0_9"/>
<evidence type="ECO:0008006" key="3">
    <source>
        <dbReference type="Google" id="ProtNLM"/>
    </source>
</evidence>
<dbReference type="eggNOG" id="ENOG5030J1V">
    <property type="taxonomic scope" value="Bacteria"/>
</dbReference>
<comment type="caution">
    <text evidence="1">The sequence shown here is derived from an EMBL/GenBank/DDBJ whole genome shotgun (WGS) entry which is preliminary data.</text>
</comment>